<feature type="non-terminal residue" evidence="5">
    <location>
        <position position="159"/>
    </location>
</feature>
<name>A0A1B6C4Y4_9HEMI</name>
<keyword evidence="2" id="KW-0862">Zinc</keyword>
<evidence type="ECO:0000313" key="5">
    <source>
        <dbReference type="EMBL" id="JAS08571.1"/>
    </source>
</evidence>
<dbReference type="InterPro" id="IPR000571">
    <property type="entry name" value="Znf_CCCH"/>
</dbReference>
<dbReference type="AlphaFoldDB" id="A0A1B6C4Y4"/>
<feature type="domain" description="C3H1-type" evidence="4">
    <location>
        <begin position="132"/>
        <end position="157"/>
    </location>
</feature>
<dbReference type="PROSITE" id="PS50103">
    <property type="entry name" value="ZF_C3H1"/>
    <property type="match status" value="1"/>
</dbReference>
<reference evidence="5" key="1">
    <citation type="submission" date="2015-12" db="EMBL/GenBank/DDBJ databases">
        <title>De novo transcriptome assembly of four potential Pierce s Disease insect vectors from Arizona vineyards.</title>
        <authorList>
            <person name="Tassone E.E."/>
        </authorList>
    </citation>
    <scope>NUCLEOTIDE SEQUENCE</scope>
</reference>
<feature type="region of interest" description="Disordered" evidence="3">
    <location>
        <begin position="55"/>
        <end position="76"/>
    </location>
</feature>
<feature type="compositionally biased region" description="Basic and acidic residues" evidence="3">
    <location>
        <begin position="55"/>
        <end position="64"/>
    </location>
</feature>
<dbReference type="GO" id="GO:0008270">
    <property type="term" value="F:zinc ion binding"/>
    <property type="evidence" value="ECO:0007669"/>
    <property type="project" value="UniProtKB-KW"/>
</dbReference>
<dbReference type="GO" id="GO:0017150">
    <property type="term" value="F:tRNA dihydrouridine synthase activity"/>
    <property type="evidence" value="ECO:0007669"/>
    <property type="project" value="TreeGrafter"/>
</dbReference>
<organism evidence="5">
    <name type="scientific">Clastoptera arizonana</name>
    <name type="common">Arizona spittle bug</name>
    <dbReference type="NCBI Taxonomy" id="38151"/>
    <lineage>
        <taxon>Eukaryota</taxon>
        <taxon>Metazoa</taxon>
        <taxon>Ecdysozoa</taxon>
        <taxon>Arthropoda</taxon>
        <taxon>Hexapoda</taxon>
        <taxon>Insecta</taxon>
        <taxon>Pterygota</taxon>
        <taxon>Neoptera</taxon>
        <taxon>Paraneoptera</taxon>
        <taxon>Hemiptera</taxon>
        <taxon>Auchenorrhyncha</taxon>
        <taxon>Cercopoidea</taxon>
        <taxon>Clastopteridae</taxon>
        <taxon>Clastoptera</taxon>
    </lineage>
</organism>
<evidence type="ECO:0000256" key="3">
    <source>
        <dbReference type="SAM" id="MobiDB-lite"/>
    </source>
</evidence>
<gene>
    <name evidence="5" type="ORF">g.5320</name>
</gene>
<dbReference type="GO" id="GO:0006397">
    <property type="term" value="P:mRNA processing"/>
    <property type="evidence" value="ECO:0007669"/>
    <property type="project" value="UniProtKB-KW"/>
</dbReference>
<accession>A0A1B6C4Y4</accession>
<sequence length="159" mass="18168">MNSESNITSLTEVKPEGVAVIKKDFVLKDHVRTLALECISERDKRKLEDVFTDKADKKQKTSKFEKRKLKGQNKSRGPTFIEEKQTKLCSYLIDNAEIDDNETTKSCIIDKCIFMHDILLYLKNKPSDLGNTCYVYSVRGHCPRGLSCRYGSQHITSEG</sequence>
<evidence type="ECO:0000256" key="1">
    <source>
        <dbReference type="ARBA" id="ARBA00022664"/>
    </source>
</evidence>
<evidence type="ECO:0000259" key="4">
    <source>
        <dbReference type="PROSITE" id="PS50103"/>
    </source>
</evidence>
<evidence type="ECO:0000256" key="2">
    <source>
        <dbReference type="PROSITE-ProRule" id="PRU00723"/>
    </source>
</evidence>
<feature type="zinc finger region" description="C3H1-type" evidence="2">
    <location>
        <begin position="132"/>
        <end position="157"/>
    </location>
</feature>
<keyword evidence="2" id="KW-0863">Zinc-finger</keyword>
<keyword evidence="1" id="KW-0507">mRNA processing</keyword>
<keyword evidence="2" id="KW-0479">Metal-binding</keyword>
<proteinExistence type="predicted"/>
<dbReference type="PANTHER" id="PTHR45846:SF1">
    <property type="entry name" value="TRNA-DIHYDROURIDINE(47) SYNTHASE [NAD(P)(+)]-LIKE"/>
    <property type="match status" value="1"/>
</dbReference>
<dbReference type="GO" id="GO:0003723">
    <property type="term" value="F:RNA binding"/>
    <property type="evidence" value="ECO:0007669"/>
    <property type="project" value="TreeGrafter"/>
</dbReference>
<dbReference type="EMBL" id="GEDC01028727">
    <property type="protein sequence ID" value="JAS08571.1"/>
    <property type="molecule type" value="Transcribed_RNA"/>
</dbReference>
<protein>
    <recommendedName>
        <fullName evidence="4">C3H1-type domain-containing protein</fullName>
    </recommendedName>
</protein>
<dbReference type="PANTHER" id="PTHR45846">
    <property type="entry name" value="TRNA-DIHYDROURIDINE(47) SYNTHASE [NAD(P)(+)]-LIKE"/>
    <property type="match status" value="1"/>
</dbReference>